<feature type="compositionally biased region" description="Basic and acidic residues" evidence="3">
    <location>
        <begin position="674"/>
        <end position="689"/>
    </location>
</feature>
<feature type="compositionally biased region" description="Basic and acidic residues" evidence="3">
    <location>
        <begin position="815"/>
        <end position="856"/>
    </location>
</feature>
<dbReference type="EMBL" id="JAJJMB010001902">
    <property type="protein sequence ID" value="KAI3954593.1"/>
    <property type="molecule type" value="Genomic_DNA"/>
</dbReference>
<feature type="compositionally biased region" description="Basic and acidic residues" evidence="3">
    <location>
        <begin position="739"/>
        <end position="759"/>
    </location>
</feature>
<keyword evidence="2" id="KW-0175">Coiled coil</keyword>
<dbReference type="InterPro" id="IPR036483">
    <property type="entry name" value="PWI_dom_sf"/>
</dbReference>
<feature type="region of interest" description="Disordered" evidence="3">
    <location>
        <begin position="151"/>
        <end position="856"/>
    </location>
</feature>
<name>A0AAD4TGZ6_9MAGN</name>
<keyword evidence="6" id="KW-1185">Reference proteome</keyword>
<evidence type="ECO:0000256" key="2">
    <source>
        <dbReference type="SAM" id="Coils"/>
    </source>
</evidence>
<accession>A0AAD4TGZ6</accession>
<feature type="compositionally biased region" description="Basic residues" evidence="3">
    <location>
        <begin position="792"/>
        <end position="814"/>
    </location>
</feature>
<dbReference type="GO" id="GO:0006397">
    <property type="term" value="P:mRNA processing"/>
    <property type="evidence" value="ECO:0007669"/>
    <property type="project" value="UniProtKB-KW"/>
</dbReference>
<feature type="compositionally biased region" description="Basic residues" evidence="3">
    <location>
        <begin position="590"/>
        <end position="601"/>
    </location>
</feature>
<dbReference type="InterPro" id="IPR002483">
    <property type="entry name" value="PWI_dom"/>
</dbReference>
<reference evidence="5" key="1">
    <citation type="submission" date="2022-04" db="EMBL/GenBank/DDBJ databases">
        <title>A functionally conserved STORR gene fusion in Papaver species that diverged 16.8 million years ago.</title>
        <authorList>
            <person name="Catania T."/>
        </authorList>
    </citation>
    <scope>NUCLEOTIDE SEQUENCE</scope>
    <source>
        <strain evidence="5">S-188037</strain>
    </source>
</reference>
<evidence type="ECO:0000313" key="6">
    <source>
        <dbReference type="Proteomes" id="UP001202328"/>
    </source>
</evidence>
<comment type="caution">
    <text evidence="5">The sequence shown here is derived from an EMBL/GenBank/DDBJ whole genome shotgun (WGS) entry which is preliminary data.</text>
</comment>
<dbReference type="GO" id="GO:0005681">
    <property type="term" value="C:spliceosomal complex"/>
    <property type="evidence" value="ECO:0007669"/>
    <property type="project" value="TreeGrafter"/>
</dbReference>
<gene>
    <name evidence="5" type="ORF">MKW98_019724</name>
</gene>
<feature type="compositionally biased region" description="Basic and acidic residues" evidence="3">
    <location>
        <begin position="151"/>
        <end position="164"/>
    </location>
</feature>
<evidence type="ECO:0000256" key="3">
    <source>
        <dbReference type="SAM" id="MobiDB-lite"/>
    </source>
</evidence>
<protein>
    <recommendedName>
        <fullName evidence="4">PWI domain-containing protein</fullName>
    </recommendedName>
</protein>
<dbReference type="GO" id="GO:0003723">
    <property type="term" value="F:RNA binding"/>
    <property type="evidence" value="ECO:0007669"/>
    <property type="project" value="TreeGrafter"/>
</dbReference>
<dbReference type="PROSITE" id="PS51025">
    <property type="entry name" value="PWI"/>
    <property type="match status" value="1"/>
</dbReference>
<dbReference type="Gene3D" id="1.20.1390.10">
    <property type="entry name" value="PWI domain"/>
    <property type="match status" value="1"/>
</dbReference>
<feature type="compositionally biased region" description="Polar residues" evidence="3">
    <location>
        <begin position="195"/>
        <end position="207"/>
    </location>
</feature>
<evidence type="ECO:0000256" key="1">
    <source>
        <dbReference type="ARBA" id="ARBA00022664"/>
    </source>
</evidence>
<feature type="compositionally biased region" description="Basic and acidic residues" evidence="3">
    <location>
        <begin position="610"/>
        <end position="631"/>
    </location>
</feature>
<dbReference type="PANTHER" id="PTHR23148:SF0">
    <property type="entry name" value="SERINE_ARGININE REPETITIVE MATRIX PROTEIN 1"/>
    <property type="match status" value="1"/>
</dbReference>
<dbReference type="Pfam" id="PF01480">
    <property type="entry name" value="PWI"/>
    <property type="match status" value="1"/>
</dbReference>
<feature type="coiled-coil region" evidence="2">
    <location>
        <begin position="123"/>
        <end position="150"/>
    </location>
</feature>
<dbReference type="SUPFAM" id="SSF101233">
    <property type="entry name" value="PWI domain"/>
    <property type="match status" value="1"/>
</dbReference>
<feature type="domain" description="PWI" evidence="4">
    <location>
        <begin position="27"/>
        <end position="125"/>
    </location>
</feature>
<evidence type="ECO:0000313" key="5">
    <source>
        <dbReference type="EMBL" id="KAI3954593.1"/>
    </source>
</evidence>
<dbReference type="AlphaFoldDB" id="A0AAD4TGZ6"/>
<proteinExistence type="predicted"/>
<dbReference type="Proteomes" id="UP001202328">
    <property type="component" value="Unassembled WGS sequence"/>
</dbReference>
<organism evidence="5 6">
    <name type="scientific">Papaver atlanticum</name>
    <dbReference type="NCBI Taxonomy" id="357466"/>
    <lineage>
        <taxon>Eukaryota</taxon>
        <taxon>Viridiplantae</taxon>
        <taxon>Streptophyta</taxon>
        <taxon>Embryophyta</taxon>
        <taxon>Tracheophyta</taxon>
        <taxon>Spermatophyta</taxon>
        <taxon>Magnoliopsida</taxon>
        <taxon>Ranunculales</taxon>
        <taxon>Papaveraceae</taxon>
        <taxon>Papaveroideae</taxon>
        <taxon>Papaver</taxon>
    </lineage>
</organism>
<feature type="compositionally biased region" description="Basic and acidic residues" evidence="3">
    <location>
        <begin position="640"/>
        <end position="650"/>
    </location>
</feature>
<dbReference type="SMART" id="SM00311">
    <property type="entry name" value="PWI"/>
    <property type="match status" value="1"/>
</dbReference>
<dbReference type="GO" id="GO:0048024">
    <property type="term" value="P:regulation of mRNA splicing, via spliceosome"/>
    <property type="evidence" value="ECO:0007669"/>
    <property type="project" value="TreeGrafter"/>
</dbReference>
<keyword evidence="1" id="KW-0507">mRNA processing</keyword>
<dbReference type="PANTHER" id="PTHR23148">
    <property type="entry name" value="SERINE/ARGININE REGULATED NUCLEAR MATRIX PROTEIN"/>
    <property type="match status" value="1"/>
</dbReference>
<sequence>MSGGFFRGTSADQDTRFSNKQAKLLKSQKFAPELDHLVDIRKVKMDVVKPWIATRVTEFLGFEDEVLINFIYGLLDGKEINGKEVQIQLTGFMEKNTGKFMKELWNLLRSAEQNASGVPQQFLDAKEEEIKKKKEEADRITLEIQKKRDIEQEKAKEMDGEVDKTMSQGDGFNSIPKRLPPIGEEDIASEERNGSRGNNRLSKSPHSAQRGLSPKLKQSRSMSRSPPRRRSISPDRRYRSPIKRSISPRRRPSPRRHRSPLRRRSPYSRRRSTSRSWRRSPSPARRRSRSPGRRRSRSPARRRSPSPARRRSPSPVRRRSPIPVRRRSPSPVRRRSPPPMRRRSPSPRRRRSPSPFQRRSRRRSPTPRRRSPSPFRRRSPSPLGSMSPPHRSVSPISPKESRRSPMGSPQQRNRSRSPYRSRSPVYRSHRSLSRDREIQTNGVGSKTNRDDYLSQRVRGRRSPVRHTPEREEVKLSDQEHKALDPVSRRPRVSLRSPQREPRKQSGGQGKVPVRLHSPEISPSGSESPPPLRKVIFGDDKRTFSPSESPLRVTREQRNRAESASPVRQIRDHGARHRGSPETSGDEDARRHARLSPRKRTRLSPAAASKNMHDEEYSPEDSARDQSGDARSQHAVFVVCRKKERDFKSEKASVMAERPGRNTQNISSHSSDVVDYGHGRVEGEKSKLDVIPDEQTGSKKRSRSSNLEGNEQGDKLEALQKPTKRVAHHIATSDSDSEENEKYRIGGVDKRKEKESERHQMASGDDASDDSQIDTKKDAKRRRKEEKRLRKEEKRRRREERHRKKEERRAGRLKSKSKDTVPSDTKKNQKFGDDDVALRRESHLSDTEEDIDPKQHEIELRKRALESLRAKKAINS</sequence>
<evidence type="ECO:0000259" key="4">
    <source>
        <dbReference type="PROSITE" id="PS51025"/>
    </source>
</evidence>
<feature type="compositionally biased region" description="Basic and acidic residues" evidence="3">
    <location>
        <begin position="466"/>
        <end position="487"/>
    </location>
</feature>
<feature type="compositionally biased region" description="Basic residues" evidence="3">
    <location>
        <begin position="239"/>
        <end position="379"/>
    </location>
</feature>
<dbReference type="InterPro" id="IPR052225">
    <property type="entry name" value="Ser/Arg_repetitive_matrix"/>
</dbReference>
<feature type="compositionally biased region" description="Polar residues" evidence="3">
    <location>
        <begin position="660"/>
        <end position="670"/>
    </location>
</feature>